<dbReference type="Gene3D" id="1.10.1660.10">
    <property type="match status" value="1"/>
</dbReference>
<organism evidence="1 2">
    <name type="scientific">Robiginitalea aurantiaca</name>
    <dbReference type="NCBI Taxonomy" id="3056915"/>
    <lineage>
        <taxon>Bacteria</taxon>
        <taxon>Pseudomonadati</taxon>
        <taxon>Bacteroidota</taxon>
        <taxon>Flavobacteriia</taxon>
        <taxon>Flavobacteriales</taxon>
        <taxon>Flavobacteriaceae</taxon>
        <taxon>Robiginitalea</taxon>
    </lineage>
</organism>
<accession>A0ABT7WCT7</accession>
<comment type="caution">
    <text evidence="1">The sequence shown here is derived from an EMBL/GenBank/DDBJ whole genome shotgun (WGS) entry which is preliminary data.</text>
</comment>
<reference evidence="1" key="1">
    <citation type="submission" date="2023-06" db="EMBL/GenBank/DDBJ databases">
        <title>Robiginitalea aurantiacus sp. nov. and Algoriphagus sediminis sp. nov., isolated from coastal sediment.</title>
        <authorList>
            <person name="Zhou Z.Y."/>
            <person name="An J."/>
            <person name="Jia Y.W."/>
            <person name="Du Z.J."/>
        </authorList>
    </citation>
    <scope>NUCLEOTIDE SEQUENCE</scope>
    <source>
        <strain evidence="1">M39</strain>
    </source>
</reference>
<evidence type="ECO:0000313" key="2">
    <source>
        <dbReference type="Proteomes" id="UP001174839"/>
    </source>
</evidence>
<proteinExistence type="predicted"/>
<dbReference type="Pfam" id="PF13591">
    <property type="entry name" value="MerR_2"/>
    <property type="match status" value="1"/>
</dbReference>
<dbReference type="Proteomes" id="UP001174839">
    <property type="component" value="Unassembled WGS sequence"/>
</dbReference>
<keyword evidence="2" id="KW-1185">Reference proteome</keyword>
<evidence type="ECO:0000313" key="1">
    <source>
        <dbReference type="EMBL" id="MDM9630719.1"/>
    </source>
</evidence>
<dbReference type="EMBL" id="JAUDUY010000002">
    <property type="protein sequence ID" value="MDM9630719.1"/>
    <property type="molecule type" value="Genomic_DNA"/>
</dbReference>
<sequence>MNVKKYIRITDFCKGHALEESFLVSLHEIELIDIREVESERVIPKRDLRRLERLVRLHRDLEISPQGLLAVDHLLNRMEVLQEEVLELRRRLNRWE</sequence>
<protein>
    <submittedName>
        <fullName evidence="1">Chaperone modulator CbpM</fullName>
    </submittedName>
</protein>
<dbReference type="RefSeq" id="WP_289724088.1">
    <property type="nucleotide sequence ID" value="NZ_JAUDUY010000002.1"/>
</dbReference>
<name>A0ABT7WCT7_9FLAO</name>
<gene>
    <name evidence="1" type="ORF">QU605_04510</name>
</gene>